<keyword evidence="1" id="KW-0732">Signal</keyword>
<keyword evidence="4" id="KW-1185">Reference proteome</keyword>
<dbReference type="Proteomes" id="UP000332933">
    <property type="component" value="Unassembled WGS sequence"/>
</dbReference>
<protein>
    <submittedName>
        <fullName evidence="3">Aste57867_16048 protein</fullName>
    </submittedName>
</protein>
<reference evidence="2" key="2">
    <citation type="submission" date="2019-06" db="EMBL/GenBank/DDBJ databases">
        <title>Genomics analysis of Aphanomyces spp. identifies a new class of oomycete effector associated with host adaptation.</title>
        <authorList>
            <person name="Gaulin E."/>
        </authorList>
    </citation>
    <scope>NUCLEOTIDE SEQUENCE</scope>
    <source>
        <strain evidence="2">CBS 578.67</strain>
    </source>
</reference>
<feature type="chain" id="PRO_5036116333" evidence="1">
    <location>
        <begin position="16"/>
        <end position="302"/>
    </location>
</feature>
<feature type="signal peptide" evidence="1">
    <location>
        <begin position="1"/>
        <end position="15"/>
    </location>
</feature>
<gene>
    <name evidence="3" type="primary">Aste57867_16048</name>
    <name evidence="2" type="ORF">As57867_015992</name>
    <name evidence="3" type="ORF">ASTE57867_16048</name>
</gene>
<proteinExistence type="predicted"/>
<evidence type="ECO:0000313" key="2">
    <source>
        <dbReference type="EMBL" id="KAF0692937.1"/>
    </source>
</evidence>
<evidence type="ECO:0000313" key="3">
    <source>
        <dbReference type="EMBL" id="VFT92832.1"/>
    </source>
</evidence>
<name>A0A485L4L8_9STRA</name>
<dbReference type="EMBL" id="CAADRA010005808">
    <property type="protein sequence ID" value="VFT92832.1"/>
    <property type="molecule type" value="Genomic_DNA"/>
</dbReference>
<accession>A0A485L4L8</accession>
<reference evidence="3 4" key="1">
    <citation type="submission" date="2019-03" db="EMBL/GenBank/DDBJ databases">
        <authorList>
            <person name="Gaulin E."/>
            <person name="Dumas B."/>
        </authorList>
    </citation>
    <scope>NUCLEOTIDE SEQUENCE [LARGE SCALE GENOMIC DNA]</scope>
    <source>
        <strain evidence="3">CBS 568.67</strain>
    </source>
</reference>
<evidence type="ECO:0000256" key="1">
    <source>
        <dbReference type="SAM" id="SignalP"/>
    </source>
</evidence>
<organism evidence="3 4">
    <name type="scientific">Aphanomyces stellatus</name>
    <dbReference type="NCBI Taxonomy" id="120398"/>
    <lineage>
        <taxon>Eukaryota</taxon>
        <taxon>Sar</taxon>
        <taxon>Stramenopiles</taxon>
        <taxon>Oomycota</taxon>
        <taxon>Saprolegniomycetes</taxon>
        <taxon>Saprolegniales</taxon>
        <taxon>Verrucalvaceae</taxon>
        <taxon>Aphanomyces</taxon>
    </lineage>
</organism>
<evidence type="ECO:0000313" key="4">
    <source>
        <dbReference type="Proteomes" id="UP000332933"/>
    </source>
</evidence>
<sequence>MRAIVVVAIAAAVAALNQGPMWVLNRAAATADDAAPGPFRAAIQEDSDLVLEGVRLTLHDADGFDHSAQAESTGVFGHSAQADNTGVFGRAEIDAADGFDRNAQAESTGVFGRGELAAGDGFDRSAQAESTGLFHSQQGGDVALGSGFDETARAPVTGQFAAAMLANQDNERATGLQWVVYVADQAVATGDDESTIDALLESQEYLENEESEADGGMGEAFLSDRRRVALEEDNQEGEADGAMDQAWGAFLSDRRRVALQDSKATRVLRALRDALNVVVQDEVPPHASYLDADRSRRFRRYD</sequence>
<dbReference type="AlphaFoldDB" id="A0A485L4L8"/>
<dbReference type="EMBL" id="VJMH01005787">
    <property type="protein sequence ID" value="KAF0692937.1"/>
    <property type="molecule type" value="Genomic_DNA"/>
</dbReference>